<comment type="pathway">
    <text evidence="1">Secondary metabolite biosynthesis; terpenoid biosynthesis.</text>
</comment>
<dbReference type="SUPFAM" id="SSF53756">
    <property type="entry name" value="UDP-Glycosyltransferase/glycogen phosphorylase"/>
    <property type="match status" value="1"/>
</dbReference>
<evidence type="ECO:0000256" key="1">
    <source>
        <dbReference type="ARBA" id="ARBA00004721"/>
    </source>
</evidence>
<dbReference type="Pfam" id="PF00201">
    <property type="entry name" value="UDPGT"/>
    <property type="match status" value="1"/>
</dbReference>
<dbReference type="FunFam" id="3.40.50.2000:FF:000019">
    <property type="entry name" value="Glycosyltransferase"/>
    <property type="match status" value="1"/>
</dbReference>
<sequence>MGSHEEGQRRGREVHVVVVPCPTQGHINPLLQFAKHLTHRGLNVTLPTILTNSNPTHLALHTSLTIQHVSLLPYQGTEPENPLAFWDRRQASIRLHLTELLTRRESSGDSVDCIVYDSMMPWVLDVAKKFGVLGASFFTQSSAVNAIYYNVYKGWLNVPLQEKSVLLEGQLPVLQPSDLSTFVSESSKYQAVLSFLTDQFKNLDVADWILVNTFDSLEPKEAEWMRRQLPFMSIGPMLPSVYLDGGLPNDRDYGVSLFDESDMDSTMKWLDTKDKSSVIYVSFGSLTEAKEQQMEEVAWGLKLSNRCFLWVVRESEIHKLPPSFIDETSEKGLVVNWCPQLEVLAHDSVGCFVTHCGWNSTLEALSLGVSLVAMALWSDQPTNAKYLEDVWKVGKRVRVEENGICTRERIAESINEVMEGENSKEIRRNLNGWRQSAKEAMDQGGSSNTNINDFVQQLLRKTQLSY</sequence>
<name>A0A6J1DTN1_MOMCH</name>
<dbReference type="CDD" id="cd03784">
    <property type="entry name" value="GT1_Gtf-like"/>
    <property type="match status" value="1"/>
</dbReference>
<dbReference type="PANTHER" id="PTHR11926">
    <property type="entry name" value="GLUCOSYL/GLUCURONOSYL TRANSFERASES"/>
    <property type="match status" value="1"/>
</dbReference>
<feature type="domain" description="Glycosyltransferase N-terminal" evidence="7">
    <location>
        <begin position="13"/>
        <end position="44"/>
    </location>
</feature>
<evidence type="ECO:0000256" key="6">
    <source>
        <dbReference type="ARBA" id="ARBA00074737"/>
    </source>
</evidence>
<dbReference type="GO" id="GO:0080043">
    <property type="term" value="F:quercetin 3-O-glucosyltransferase activity"/>
    <property type="evidence" value="ECO:0007669"/>
    <property type="project" value="TreeGrafter"/>
</dbReference>
<dbReference type="GeneID" id="111024302"/>
<dbReference type="KEGG" id="mcha:111024302"/>
<evidence type="ECO:0000256" key="5">
    <source>
        <dbReference type="ARBA" id="ARBA00066953"/>
    </source>
</evidence>
<evidence type="ECO:0000313" key="8">
    <source>
        <dbReference type="Proteomes" id="UP000504603"/>
    </source>
</evidence>
<evidence type="ECO:0000256" key="4">
    <source>
        <dbReference type="ARBA" id="ARBA00050692"/>
    </source>
</evidence>
<protein>
    <recommendedName>
        <fullName evidence="6">Mogroside I-E synthase</fullName>
        <ecNumber evidence="5">2.4.1.350</ecNumber>
    </recommendedName>
</protein>
<evidence type="ECO:0000259" key="7">
    <source>
        <dbReference type="Pfam" id="PF26168"/>
    </source>
</evidence>
<gene>
    <name evidence="9" type="primary">LOC111024302</name>
</gene>
<dbReference type="GO" id="GO:0080044">
    <property type="term" value="F:quercetin 7-O-glucosyltransferase activity"/>
    <property type="evidence" value="ECO:0007669"/>
    <property type="project" value="TreeGrafter"/>
</dbReference>
<evidence type="ECO:0000313" key="9">
    <source>
        <dbReference type="RefSeq" id="XP_022157640.1"/>
    </source>
</evidence>
<accession>A0A6J1DTN1</accession>
<evidence type="ECO:0000256" key="3">
    <source>
        <dbReference type="ARBA" id="ARBA00022679"/>
    </source>
</evidence>
<proteinExistence type="inferred from homology"/>
<dbReference type="PANTHER" id="PTHR11926:SF1560">
    <property type="entry name" value="UDP-GLYCOSYLTRANSFERASE 74E1-RELATED"/>
    <property type="match status" value="1"/>
</dbReference>
<dbReference type="EC" id="2.4.1.350" evidence="5"/>
<dbReference type="InterPro" id="IPR058980">
    <property type="entry name" value="Glyco_transf_N"/>
</dbReference>
<dbReference type="InterPro" id="IPR002213">
    <property type="entry name" value="UDP_glucos_trans"/>
</dbReference>
<keyword evidence="3" id="KW-0808">Transferase</keyword>
<dbReference type="OrthoDB" id="5835829at2759"/>
<keyword evidence="8" id="KW-1185">Reference proteome</keyword>
<comment type="catalytic activity">
    <reaction evidence="4">
        <text>mogrol + UDP-alpha-D-glucose = mogroside IE + UDP + H(+)</text>
        <dbReference type="Rhea" id="RHEA:52044"/>
        <dbReference type="ChEBI" id="CHEBI:15378"/>
        <dbReference type="ChEBI" id="CHEBI:58223"/>
        <dbReference type="ChEBI" id="CHEBI:58885"/>
        <dbReference type="ChEBI" id="CHEBI:138974"/>
        <dbReference type="ChEBI" id="CHEBI:138975"/>
        <dbReference type="EC" id="2.4.1.350"/>
    </reaction>
    <physiologicalReaction direction="left-to-right" evidence="4">
        <dbReference type="Rhea" id="RHEA:52045"/>
    </physiologicalReaction>
</comment>
<dbReference type="AlphaFoldDB" id="A0A6J1DTN1"/>
<reference evidence="9" key="1">
    <citation type="submission" date="2025-08" db="UniProtKB">
        <authorList>
            <consortium name="RefSeq"/>
        </authorList>
    </citation>
    <scope>IDENTIFICATION</scope>
    <source>
        <strain evidence="9">OHB3-1</strain>
    </source>
</reference>
<dbReference type="RefSeq" id="XP_022157640.1">
    <property type="nucleotide sequence ID" value="XM_022301948.1"/>
</dbReference>
<organism evidence="8 9">
    <name type="scientific">Momordica charantia</name>
    <name type="common">Bitter gourd</name>
    <name type="synonym">Balsam pear</name>
    <dbReference type="NCBI Taxonomy" id="3673"/>
    <lineage>
        <taxon>Eukaryota</taxon>
        <taxon>Viridiplantae</taxon>
        <taxon>Streptophyta</taxon>
        <taxon>Embryophyta</taxon>
        <taxon>Tracheophyta</taxon>
        <taxon>Spermatophyta</taxon>
        <taxon>Magnoliopsida</taxon>
        <taxon>eudicotyledons</taxon>
        <taxon>Gunneridae</taxon>
        <taxon>Pentapetalae</taxon>
        <taxon>rosids</taxon>
        <taxon>fabids</taxon>
        <taxon>Cucurbitales</taxon>
        <taxon>Cucurbitaceae</taxon>
        <taxon>Momordiceae</taxon>
        <taxon>Momordica</taxon>
    </lineage>
</organism>
<dbReference type="Proteomes" id="UP000504603">
    <property type="component" value="Unplaced"/>
</dbReference>
<dbReference type="Gene3D" id="3.40.50.2000">
    <property type="entry name" value="Glycogen Phosphorylase B"/>
    <property type="match status" value="2"/>
</dbReference>
<comment type="similarity">
    <text evidence="2">Belongs to the UDP-glycosyltransferase family.</text>
</comment>
<dbReference type="Pfam" id="PF26168">
    <property type="entry name" value="Glyco_transf_N"/>
    <property type="match status" value="1"/>
</dbReference>
<evidence type="ECO:0000256" key="2">
    <source>
        <dbReference type="ARBA" id="ARBA00009995"/>
    </source>
</evidence>